<sequence>MNLRKHYKLYKSGKQWCTMAIAIIASTITMTTAVNADTNVTNVGEQKISDSTQNSNNFNLSNSNEVKLANTNVENNTSSDNFTEKVEEPTNSNQVNVNNNQTDLKVDNSQKNEEEVVNTADNIYTTSSIAIKPQATSFKNGWVNENNQWTFYTNNQVTSGRNYSYLPSINGNGNSWYLVDNGVVQSGVQQWAGSYYDFDANNNYQRVDNNYVQSQWGLWYLFGNDGRILTGVQKWAGTYYYFDPNTYLRVDNDYRQSQWGDWYMFGNDGRIATKVYQWAGSYYYFDPNTYLRVDNDYRQSQWGDWYLFGNDGRILSGLQKWAGNYYYFDPTTYLKIENKNIVVNGMNLHADNTGVISGANRNANFLLSIHDAALDGWRQFGVLPSVTAAQAILESAWGQSGLATKGHNLFGIKGSYNGQSIIMRTAEYGAGGYYYINDAFRKYPSNYESVVDHGRFLATNSRYHNLLWKKDYAVVTNYLHADGYATDPKYASSLNNVIRTYNLDTWDKEVM</sequence>
<evidence type="ECO:0000256" key="5">
    <source>
        <dbReference type="SAM" id="SignalP"/>
    </source>
</evidence>
<dbReference type="Gene3D" id="4.10.80.30">
    <property type="entry name" value="DNA polymerase, domain 6"/>
    <property type="match status" value="1"/>
</dbReference>
<keyword evidence="8" id="KW-1185">Reference proteome</keyword>
<dbReference type="Gene3D" id="1.10.530.10">
    <property type="match status" value="1"/>
</dbReference>
<comment type="similarity">
    <text evidence="1">Belongs to the glycosyl hydrolase 73 family.</text>
</comment>
<name>A0ABR8P3Y0_9LACO</name>
<accession>A0ABR8P3Y0</accession>
<dbReference type="NCBIfam" id="TIGR03715">
    <property type="entry name" value="KxYKxGKxW"/>
    <property type="match status" value="1"/>
</dbReference>
<protein>
    <submittedName>
        <fullName evidence="7">Mannosyl-glycoprotein endo-beta-N-acetylglucosamidase</fullName>
    </submittedName>
</protein>
<evidence type="ECO:0000313" key="7">
    <source>
        <dbReference type="EMBL" id="MBD5805691.1"/>
    </source>
</evidence>
<keyword evidence="2 5" id="KW-0732">Signal</keyword>
<dbReference type="Proteomes" id="UP000704341">
    <property type="component" value="Unassembled WGS sequence"/>
</dbReference>
<dbReference type="PANTHER" id="PTHR33308">
    <property type="entry name" value="PEPTIDOGLYCAN HYDROLASE FLGJ"/>
    <property type="match status" value="1"/>
</dbReference>
<evidence type="ECO:0000313" key="8">
    <source>
        <dbReference type="Proteomes" id="UP000704341"/>
    </source>
</evidence>
<evidence type="ECO:0000256" key="1">
    <source>
        <dbReference type="ARBA" id="ARBA00010266"/>
    </source>
</evidence>
<dbReference type="PANTHER" id="PTHR33308:SF10">
    <property type="entry name" value="EXO-GLUCOSAMINIDASE LYTG"/>
    <property type="match status" value="1"/>
</dbReference>
<reference evidence="7 8" key="1">
    <citation type="submission" date="2018-07" db="EMBL/GenBank/DDBJ databases">
        <title>Phylogenomic Insights into understanding Host Adaptation of Lactobacillus reuteri by a novel species, Lactobacillus spp. M31.</title>
        <authorList>
            <person name="Sharma S."/>
            <person name="Patil P."/>
            <person name="Korpole S."/>
            <person name="Patil P.B."/>
        </authorList>
    </citation>
    <scope>NUCLEOTIDE SEQUENCE [LARGE SCALE GENOMIC DNA]</scope>
    <source>
        <strain evidence="7 8">M31</strain>
    </source>
</reference>
<proteinExistence type="inferred from homology"/>
<organism evidence="7 8">
    <name type="scientific">Limosilactobacillus walteri</name>
    <dbReference type="NCBI Taxonomy" id="2268022"/>
    <lineage>
        <taxon>Bacteria</taxon>
        <taxon>Bacillati</taxon>
        <taxon>Bacillota</taxon>
        <taxon>Bacilli</taxon>
        <taxon>Lactobacillales</taxon>
        <taxon>Lactobacillaceae</taxon>
        <taxon>Limosilactobacillus</taxon>
    </lineage>
</organism>
<dbReference type="RefSeq" id="WP_191667485.1">
    <property type="nucleotide sequence ID" value="NZ_QORN01000003.1"/>
</dbReference>
<dbReference type="SUPFAM" id="SSF69360">
    <property type="entry name" value="Cell wall binding repeat"/>
    <property type="match status" value="1"/>
</dbReference>
<feature type="region of interest" description="Disordered" evidence="4">
    <location>
        <begin position="75"/>
        <end position="99"/>
    </location>
</feature>
<feature type="chain" id="PRO_5046186980" evidence="5">
    <location>
        <begin position="37"/>
        <end position="511"/>
    </location>
</feature>
<evidence type="ECO:0000256" key="4">
    <source>
        <dbReference type="SAM" id="MobiDB-lite"/>
    </source>
</evidence>
<dbReference type="InterPro" id="IPR002901">
    <property type="entry name" value="MGlyc_endo_b_GlcNAc-like_dom"/>
</dbReference>
<keyword evidence="3" id="KW-0378">Hydrolase</keyword>
<dbReference type="EMBL" id="QORN01000003">
    <property type="protein sequence ID" value="MBD5805691.1"/>
    <property type="molecule type" value="Genomic_DNA"/>
</dbReference>
<evidence type="ECO:0000256" key="2">
    <source>
        <dbReference type="ARBA" id="ARBA00022729"/>
    </source>
</evidence>
<gene>
    <name evidence="7" type="ORF">DTK66_00960</name>
</gene>
<comment type="caution">
    <text evidence="7">The sequence shown here is derived from an EMBL/GenBank/DDBJ whole genome shotgun (WGS) entry which is preliminary data.</text>
</comment>
<dbReference type="InterPro" id="IPR051056">
    <property type="entry name" value="Glycosyl_Hydrolase_73"/>
</dbReference>
<dbReference type="Gene3D" id="2.10.270.10">
    <property type="entry name" value="Cholin Binding"/>
    <property type="match status" value="3"/>
</dbReference>
<evidence type="ECO:0000256" key="3">
    <source>
        <dbReference type="ARBA" id="ARBA00022801"/>
    </source>
</evidence>
<dbReference type="Pfam" id="PF19258">
    <property type="entry name" value="KxYKxGKxW_sig"/>
    <property type="match status" value="1"/>
</dbReference>
<dbReference type="InterPro" id="IPR022263">
    <property type="entry name" value="KxYKxGKxW"/>
</dbReference>
<dbReference type="SMART" id="SM00047">
    <property type="entry name" value="LYZ2"/>
    <property type="match status" value="1"/>
</dbReference>
<dbReference type="Pfam" id="PF01832">
    <property type="entry name" value="Glucosaminidase"/>
    <property type="match status" value="1"/>
</dbReference>
<feature type="signal peptide" evidence="5">
    <location>
        <begin position="1"/>
        <end position="36"/>
    </location>
</feature>
<feature type="domain" description="Mannosyl-glycoprotein endo-beta-N-acetylglucosamidase-like" evidence="6">
    <location>
        <begin position="351"/>
        <end position="507"/>
    </location>
</feature>
<evidence type="ECO:0000259" key="6">
    <source>
        <dbReference type="SMART" id="SM00047"/>
    </source>
</evidence>